<proteinExistence type="predicted"/>
<accession>A0A9W9GV19</accession>
<reference evidence="1" key="1">
    <citation type="submission" date="2022-11" db="EMBL/GenBank/DDBJ databases">
        <authorList>
            <person name="Petersen C."/>
        </authorList>
    </citation>
    <scope>NUCLEOTIDE SEQUENCE</scope>
    <source>
        <strain evidence="1">IBT 22155</strain>
    </source>
</reference>
<keyword evidence="2" id="KW-1185">Reference proteome</keyword>
<protein>
    <submittedName>
        <fullName evidence="1">Alkaline phosphatase-like alpha/beta/alpha</fullName>
    </submittedName>
</protein>
<dbReference type="EMBL" id="JAPQKL010000005">
    <property type="protein sequence ID" value="KAJ5130602.1"/>
    <property type="molecule type" value="Genomic_DNA"/>
</dbReference>
<dbReference type="Proteomes" id="UP001149079">
    <property type="component" value="Unassembled WGS sequence"/>
</dbReference>
<sequence>MELPRPRIAAHVSKNTLLAPGDGDVGRSMPLLHRRAIFLRCYLDSPLFNLFTSKQLLKVSSNLPWFSN</sequence>
<dbReference type="OrthoDB" id="10499820at2759"/>
<dbReference type="AlphaFoldDB" id="A0A9W9GV19"/>
<comment type="caution">
    <text evidence="1">The sequence shown here is derived from an EMBL/GenBank/DDBJ whole genome shotgun (WGS) entry which is preliminary data.</text>
</comment>
<evidence type="ECO:0000313" key="1">
    <source>
        <dbReference type="EMBL" id="KAJ5130602.1"/>
    </source>
</evidence>
<gene>
    <name evidence="1" type="ORF">N7515_006641</name>
</gene>
<reference evidence="1" key="2">
    <citation type="journal article" date="2023" name="IMA Fungus">
        <title>Comparative genomic study of the Penicillium genus elucidates a diverse pangenome and 15 lateral gene transfer events.</title>
        <authorList>
            <person name="Petersen C."/>
            <person name="Sorensen T."/>
            <person name="Nielsen M.R."/>
            <person name="Sondergaard T.E."/>
            <person name="Sorensen J.L."/>
            <person name="Fitzpatrick D.A."/>
            <person name="Frisvad J.C."/>
            <person name="Nielsen K.L."/>
        </authorList>
    </citation>
    <scope>NUCLEOTIDE SEQUENCE</scope>
    <source>
        <strain evidence="1">IBT 22155</strain>
    </source>
</reference>
<name>A0A9W9GV19_9EURO</name>
<dbReference type="RefSeq" id="XP_056520981.1">
    <property type="nucleotide sequence ID" value="XM_056667385.1"/>
</dbReference>
<dbReference type="GeneID" id="81406555"/>
<evidence type="ECO:0000313" key="2">
    <source>
        <dbReference type="Proteomes" id="UP001149079"/>
    </source>
</evidence>
<organism evidence="1 2">
    <name type="scientific">Penicillium bovifimosum</name>
    <dbReference type="NCBI Taxonomy" id="126998"/>
    <lineage>
        <taxon>Eukaryota</taxon>
        <taxon>Fungi</taxon>
        <taxon>Dikarya</taxon>
        <taxon>Ascomycota</taxon>
        <taxon>Pezizomycotina</taxon>
        <taxon>Eurotiomycetes</taxon>
        <taxon>Eurotiomycetidae</taxon>
        <taxon>Eurotiales</taxon>
        <taxon>Aspergillaceae</taxon>
        <taxon>Penicillium</taxon>
    </lineage>
</organism>